<dbReference type="Proteomes" id="UP000307841">
    <property type="component" value="Unassembled WGS sequence"/>
</dbReference>
<sequence length="167" mass="19271">MKNLIIEEGHSIDVIKLGMTKEEVERYVQLSKNDSIEGHFYEDVQCEYDADGKVSHIHISNSLKDYYYCLFRGINVFNTKASKLVEILDKISPFDRNEEASLGYSYTFPHLGLSLWRGNVLNDKDLEADWFKELKPSIQEDEMKNLYFETVSIYSISNSPIDNAGNP</sequence>
<accession>A0A4U2YCT7</accession>
<dbReference type="AlphaFoldDB" id="A0A4U2YCT7"/>
<dbReference type="RefSeq" id="WP_137031675.1">
    <property type="nucleotide sequence ID" value="NZ_SZNK01000001.1"/>
</dbReference>
<name>A0A4U2YCT7_9BACL</name>
<proteinExistence type="predicted"/>
<keyword evidence="2" id="KW-1185">Reference proteome</keyword>
<evidence type="ECO:0000313" key="1">
    <source>
        <dbReference type="EMBL" id="TKI58234.1"/>
    </source>
</evidence>
<dbReference type="EMBL" id="SZNK01000001">
    <property type="protein sequence ID" value="TKI58234.1"/>
    <property type="molecule type" value="Genomic_DNA"/>
</dbReference>
<organism evidence="1 2">
    <name type="scientific">Brevibacillus antibioticus</name>
    <dbReference type="NCBI Taxonomy" id="2570228"/>
    <lineage>
        <taxon>Bacteria</taxon>
        <taxon>Bacillati</taxon>
        <taxon>Bacillota</taxon>
        <taxon>Bacilli</taxon>
        <taxon>Bacillales</taxon>
        <taxon>Paenibacillaceae</taxon>
        <taxon>Brevibacillus</taxon>
    </lineage>
</organism>
<evidence type="ECO:0000313" key="2">
    <source>
        <dbReference type="Proteomes" id="UP000307841"/>
    </source>
</evidence>
<protein>
    <submittedName>
        <fullName evidence="1">Uncharacterized protein</fullName>
    </submittedName>
</protein>
<gene>
    <name evidence="1" type="ORF">E8L90_24155</name>
</gene>
<comment type="caution">
    <text evidence="1">The sequence shown here is derived from an EMBL/GenBank/DDBJ whole genome shotgun (WGS) entry which is preliminary data.</text>
</comment>
<dbReference type="OrthoDB" id="2974658at2"/>
<reference evidence="1 2" key="1">
    <citation type="submission" date="2019-04" db="EMBL/GenBank/DDBJ databases">
        <title>Whole genome sequencing of Brevibacillus sp. TGS2-1.</title>
        <authorList>
            <person name="Choi A."/>
        </authorList>
    </citation>
    <scope>NUCLEOTIDE SEQUENCE [LARGE SCALE GENOMIC DNA]</scope>
    <source>
        <strain evidence="1 2">TGS2-1</strain>
    </source>
</reference>